<evidence type="ECO:0000313" key="3">
    <source>
        <dbReference type="Proteomes" id="UP001165060"/>
    </source>
</evidence>
<dbReference type="InterPro" id="IPR014710">
    <property type="entry name" value="RmlC-like_jellyroll"/>
</dbReference>
<feature type="domain" description="JmjC" evidence="1">
    <location>
        <begin position="15"/>
        <end position="172"/>
    </location>
</feature>
<reference evidence="2 3" key="1">
    <citation type="journal article" date="2023" name="Commun. Biol.">
        <title>Genome analysis of Parmales, the sister group of diatoms, reveals the evolutionary specialization of diatoms from phago-mixotrophs to photoautotrophs.</title>
        <authorList>
            <person name="Ban H."/>
            <person name="Sato S."/>
            <person name="Yoshikawa S."/>
            <person name="Yamada K."/>
            <person name="Nakamura Y."/>
            <person name="Ichinomiya M."/>
            <person name="Sato N."/>
            <person name="Blanc-Mathieu R."/>
            <person name="Endo H."/>
            <person name="Kuwata A."/>
            <person name="Ogata H."/>
        </authorList>
    </citation>
    <scope>NUCLEOTIDE SEQUENCE [LARGE SCALE GENOMIC DNA]</scope>
</reference>
<sequence length="202" mass="22012">MTFSSFSALVDSGEALKRGLYMAMTSPSDPSLLSHLKDTAAGPDLPSPDTLWISPPGHTEQLHYDTFDNFVFQLSGSKTWTLFPPSSVPLLNPPLSASPNFSRLDLSSPSPALEALADLTVTMTLHPGDALFVPACWYHSVASDPGSPMVISANKFVPAKRKLEAPWMHARVAIAEKVSQLVERWREYRQLPPPTVDAILGE</sequence>
<dbReference type="InterPro" id="IPR041667">
    <property type="entry name" value="Cupin_8"/>
</dbReference>
<organism evidence="2 3">
    <name type="scientific">Tetraparma gracilis</name>
    <dbReference type="NCBI Taxonomy" id="2962635"/>
    <lineage>
        <taxon>Eukaryota</taxon>
        <taxon>Sar</taxon>
        <taxon>Stramenopiles</taxon>
        <taxon>Ochrophyta</taxon>
        <taxon>Bolidophyceae</taxon>
        <taxon>Parmales</taxon>
        <taxon>Triparmaceae</taxon>
        <taxon>Tetraparma</taxon>
    </lineage>
</organism>
<accession>A0ABQ6NC01</accession>
<dbReference type="Proteomes" id="UP001165060">
    <property type="component" value="Unassembled WGS sequence"/>
</dbReference>
<dbReference type="PANTHER" id="PTHR12461:SF105">
    <property type="entry name" value="HYPOXIA-INDUCIBLE FACTOR 1-ALPHA INHIBITOR"/>
    <property type="match status" value="1"/>
</dbReference>
<keyword evidence="3" id="KW-1185">Reference proteome</keyword>
<dbReference type="PANTHER" id="PTHR12461">
    <property type="entry name" value="HYPOXIA-INDUCIBLE FACTOR 1 ALPHA INHIBITOR-RELATED"/>
    <property type="match status" value="1"/>
</dbReference>
<dbReference type="Gene3D" id="2.60.120.10">
    <property type="entry name" value="Jelly Rolls"/>
    <property type="match status" value="1"/>
</dbReference>
<evidence type="ECO:0000259" key="1">
    <source>
        <dbReference type="PROSITE" id="PS51184"/>
    </source>
</evidence>
<dbReference type="SUPFAM" id="SSF51197">
    <property type="entry name" value="Clavaminate synthase-like"/>
    <property type="match status" value="1"/>
</dbReference>
<gene>
    <name evidence="2" type="ORF">TeGR_g6360</name>
</gene>
<proteinExistence type="predicted"/>
<protein>
    <recommendedName>
        <fullName evidence="1">JmjC domain-containing protein</fullName>
    </recommendedName>
</protein>
<dbReference type="Pfam" id="PF13621">
    <property type="entry name" value="Cupin_8"/>
    <property type="match status" value="1"/>
</dbReference>
<comment type="caution">
    <text evidence="2">The sequence shown here is derived from an EMBL/GenBank/DDBJ whole genome shotgun (WGS) entry which is preliminary data.</text>
</comment>
<dbReference type="InterPro" id="IPR003347">
    <property type="entry name" value="JmjC_dom"/>
</dbReference>
<dbReference type="SMART" id="SM00558">
    <property type="entry name" value="JmjC"/>
    <property type="match status" value="1"/>
</dbReference>
<name>A0ABQ6NC01_9STRA</name>
<dbReference type="PROSITE" id="PS51184">
    <property type="entry name" value="JMJC"/>
    <property type="match status" value="1"/>
</dbReference>
<dbReference type="EMBL" id="BRYB01006629">
    <property type="protein sequence ID" value="GMI53636.1"/>
    <property type="molecule type" value="Genomic_DNA"/>
</dbReference>
<evidence type="ECO:0000313" key="2">
    <source>
        <dbReference type="EMBL" id="GMI53636.1"/>
    </source>
</evidence>